<accession>A0ABZ1AYR2</accession>
<reference evidence="3 4" key="1">
    <citation type="submission" date="2023-12" db="EMBL/GenBank/DDBJ databases">
        <title>Blastococcus brunescens sp. nov., an actonobacterium isolated from sandstone collected in sahara desert.</title>
        <authorList>
            <person name="Gtari M."/>
            <person name="Ghodhbane F."/>
        </authorList>
    </citation>
    <scope>NUCLEOTIDE SEQUENCE [LARGE SCALE GENOMIC DNA]</scope>
    <source>
        <strain evidence="3 4">BMG 8361</strain>
    </source>
</reference>
<dbReference type="InterPro" id="IPR001830">
    <property type="entry name" value="Glyco_trans_20"/>
</dbReference>
<proteinExistence type="inferred from homology"/>
<dbReference type="PANTHER" id="PTHR10788">
    <property type="entry name" value="TREHALOSE-6-PHOSPHATE SYNTHASE"/>
    <property type="match status" value="1"/>
</dbReference>
<evidence type="ECO:0000313" key="3">
    <source>
        <dbReference type="EMBL" id="WRL63712.1"/>
    </source>
</evidence>
<evidence type="ECO:0000256" key="2">
    <source>
        <dbReference type="SAM" id="MobiDB-lite"/>
    </source>
</evidence>
<dbReference type="Proteomes" id="UP001324287">
    <property type="component" value="Chromosome"/>
</dbReference>
<dbReference type="EMBL" id="CP141261">
    <property type="protein sequence ID" value="WRL63712.1"/>
    <property type="molecule type" value="Genomic_DNA"/>
</dbReference>
<sequence>MLARAEEIRKELGNPEKIILGVDRLDYTKGISLRLNAFEELLEDGAVEAPGTVLVQVATPSRERVEHYVHMRETIEQQVGHINGVFGSIAGPAVHYFNQSMPREELAALYRAADVMLVTPYRDGMNLVAKEYVAARSDLGGALVLSEFAGAAAELKQAFLVNPHDIAGVKTQLVRALRVDPSEAASRMRAMRRHLAKNDLDHWATSFFDALKAQDGGQTSGRAAGRSATPLSDGRGGAQG</sequence>
<dbReference type="SUPFAM" id="SSF53756">
    <property type="entry name" value="UDP-Glycosyltransferase/glycogen phosphorylase"/>
    <property type="match status" value="1"/>
</dbReference>
<evidence type="ECO:0000256" key="1">
    <source>
        <dbReference type="ARBA" id="ARBA00008799"/>
    </source>
</evidence>
<dbReference type="PANTHER" id="PTHR10788:SF106">
    <property type="entry name" value="BCDNA.GH08860"/>
    <property type="match status" value="1"/>
</dbReference>
<gene>
    <name evidence="3" type="ORF">U6N30_29340</name>
</gene>
<comment type="similarity">
    <text evidence="1">Belongs to the glycosyltransferase 20 family.</text>
</comment>
<dbReference type="Pfam" id="PF00982">
    <property type="entry name" value="Glyco_transf_20"/>
    <property type="match status" value="1"/>
</dbReference>
<protein>
    <submittedName>
        <fullName evidence="3">Trehalose-6-phosphate synthase</fullName>
    </submittedName>
</protein>
<keyword evidence="4" id="KW-1185">Reference proteome</keyword>
<organism evidence="3 4">
    <name type="scientific">Blastococcus brunescens</name>
    <dbReference type="NCBI Taxonomy" id="1564165"/>
    <lineage>
        <taxon>Bacteria</taxon>
        <taxon>Bacillati</taxon>
        <taxon>Actinomycetota</taxon>
        <taxon>Actinomycetes</taxon>
        <taxon>Geodermatophilales</taxon>
        <taxon>Geodermatophilaceae</taxon>
        <taxon>Blastococcus</taxon>
    </lineage>
</organism>
<evidence type="ECO:0000313" key="4">
    <source>
        <dbReference type="Proteomes" id="UP001324287"/>
    </source>
</evidence>
<name>A0ABZ1AYR2_9ACTN</name>
<dbReference type="Gene3D" id="3.40.50.2000">
    <property type="entry name" value="Glycogen Phosphorylase B"/>
    <property type="match status" value="1"/>
</dbReference>
<feature type="region of interest" description="Disordered" evidence="2">
    <location>
        <begin position="216"/>
        <end position="240"/>
    </location>
</feature>